<dbReference type="InterPro" id="IPR036875">
    <property type="entry name" value="Znf_CCHC_sf"/>
</dbReference>
<dbReference type="Proteomes" id="UP001652582">
    <property type="component" value="Chromosome 20"/>
</dbReference>
<evidence type="ECO:0000256" key="1">
    <source>
        <dbReference type="PROSITE-ProRule" id="PRU00047"/>
    </source>
</evidence>
<dbReference type="PROSITE" id="PS50158">
    <property type="entry name" value="ZF_CCHC"/>
    <property type="match status" value="1"/>
</dbReference>
<evidence type="ECO:0000259" key="4">
    <source>
        <dbReference type="PROSITE" id="PS50158"/>
    </source>
</evidence>
<feature type="region of interest" description="Disordered" evidence="3">
    <location>
        <begin position="1"/>
        <end position="59"/>
    </location>
</feature>
<evidence type="ECO:0000313" key="5">
    <source>
        <dbReference type="Proteomes" id="UP001652582"/>
    </source>
</evidence>
<feature type="compositionally biased region" description="Low complexity" evidence="3">
    <location>
        <begin position="326"/>
        <end position="346"/>
    </location>
</feature>
<keyword evidence="2" id="KW-0175">Coiled coil</keyword>
<keyword evidence="5" id="KW-1185">Reference proteome</keyword>
<proteinExistence type="predicted"/>
<evidence type="ECO:0000256" key="3">
    <source>
        <dbReference type="SAM" id="MobiDB-lite"/>
    </source>
</evidence>
<protein>
    <submittedName>
        <fullName evidence="6">Uncharacterized protein LOC128199243</fullName>
    </submittedName>
</protein>
<dbReference type="RefSeq" id="XP_052743899.1">
    <property type="nucleotide sequence ID" value="XM_052887939.1"/>
</dbReference>
<dbReference type="SMART" id="SM00343">
    <property type="entry name" value="ZnF_C2HC"/>
    <property type="match status" value="2"/>
</dbReference>
<sequence>MADGQSSEMEVAPVRRSRRVVPGFRNLGPATRFSRREESVSPSSRDSSRSMTPVPRGTGIATARAELIAARKEAREEAFNQLLKDRIVRKEVTEPVLDPDEGMASGASCREDPAGLTSEELRASAGRSVAAIMQMASRSHNLKGTFVRRFKEAASELQEIVEALASRTEADETRGLRADNARLRTELESVKAELKAHRREFSEMRTAAKGAAAKNMEAPPLGVGADLIEELKASIVASVGVMLDARFAGIEERLLPQKVIRPPLSSDSRRSGTSQTPASTHHHHHGAEASVASPGAPPATAGPSGATPVADSWATVVGRKGKKASRQATSTAATPAAAPKTSPAAATKKDERSLAPHKNAAVIITVTSDALKKGVTYAQVLELAEQKINLQDLGIGAGFKIRRAATGARLLELPQGQTQEQAAALAVRLQTALEGVAEVNRPTKTVTLKVTGLDDSATAEKIATAVAQAGGCLQTAVKVSEVQPGLRGVGSAIVYCPVDAAKKVCDSGRLLVGWSSAGVRALEQRPLRCFRCMSMGHTGPVCPSKKDRSRLCFRCGGDGHKAAGCVDTMRCAVCADAGLSSGHIMGSNNCCPPSVKGVNGIQSQASERQSPAQEDANMSS</sequence>
<dbReference type="SUPFAM" id="SSF57756">
    <property type="entry name" value="Retrovirus zinc finger-like domains"/>
    <property type="match status" value="1"/>
</dbReference>
<feature type="region of interest" description="Disordered" evidence="3">
    <location>
        <begin position="261"/>
        <end position="354"/>
    </location>
</feature>
<evidence type="ECO:0000256" key="2">
    <source>
        <dbReference type="SAM" id="Coils"/>
    </source>
</evidence>
<accession>A0ABM3LXW3</accession>
<name>A0ABM3LXW3_BICAN</name>
<dbReference type="InterPro" id="IPR001878">
    <property type="entry name" value="Znf_CCHC"/>
</dbReference>
<keyword evidence="1" id="KW-0479">Metal-binding</keyword>
<feature type="coiled-coil region" evidence="2">
    <location>
        <begin position="147"/>
        <end position="207"/>
    </location>
</feature>
<evidence type="ECO:0000313" key="6">
    <source>
        <dbReference type="RefSeq" id="XP_052743899.1"/>
    </source>
</evidence>
<dbReference type="Gene3D" id="4.10.60.10">
    <property type="entry name" value="Zinc finger, CCHC-type"/>
    <property type="match status" value="1"/>
</dbReference>
<feature type="domain" description="CCHC-type" evidence="4">
    <location>
        <begin position="552"/>
        <end position="565"/>
    </location>
</feature>
<feature type="compositionally biased region" description="Low complexity" evidence="3">
    <location>
        <begin position="289"/>
        <end position="310"/>
    </location>
</feature>
<feature type="region of interest" description="Disordered" evidence="3">
    <location>
        <begin position="97"/>
        <end position="116"/>
    </location>
</feature>
<organism evidence="5 6">
    <name type="scientific">Bicyclus anynana</name>
    <name type="common">Squinting bush brown butterfly</name>
    <dbReference type="NCBI Taxonomy" id="110368"/>
    <lineage>
        <taxon>Eukaryota</taxon>
        <taxon>Metazoa</taxon>
        <taxon>Ecdysozoa</taxon>
        <taxon>Arthropoda</taxon>
        <taxon>Hexapoda</taxon>
        <taxon>Insecta</taxon>
        <taxon>Pterygota</taxon>
        <taxon>Neoptera</taxon>
        <taxon>Endopterygota</taxon>
        <taxon>Lepidoptera</taxon>
        <taxon>Glossata</taxon>
        <taxon>Ditrysia</taxon>
        <taxon>Papilionoidea</taxon>
        <taxon>Nymphalidae</taxon>
        <taxon>Satyrinae</taxon>
        <taxon>Satyrini</taxon>
        <taxon>Mycalesina</taxon>
        <taxon>Bicyclus</taxon>
    </lineage>
</organism>
<reference evidence="6" key="1">
    <citation type="submission" date="2025-08" db="UniProtKB">
        <authorList>
            <consortium name="RefSeq"/>
        </authorList>
    </citation>
    <scope>IDENTIFICATION</scope>
</reference>
<keyword evidence="1" id="KW-0862">Zinc</keyword>
<feature type="region of interest" description="Disordered" evidence="3">
    <location>
        <begin position="601"/>
        <end position="620"/>
    </location>
</feature>
<keyword evidence="1" id="KW-0863">Zinc-finger</keyword>
<dbReference type="GeneID" id="128199243"/>
<gene>
    <name evidence="6" type="primary">LOC128199243</name>
</gene>